<evidence type="ECO:0000256" key="9">
    <source>
        <dbReference type="SAM" id="Coils"/>
    </source>
</evidence>
<evidence type="ECO:0000313" key="11">
    <source>
        <dbReference type="EMBL" id="PLX19304.1"/>
    </source>
</evidence>
<comment type="caution">
    <text evidence="11">The sequence shown here is derived from an EMBL/GenBank/DDBJ whole genome shotgun (WGS) entry which is preliminary data.</text>
</comment>
<name>A0A2N5ZKZ7_MUIH1</name>
<comment type="subcellular location">
    <subcellularLocation>
        <location evidence="1">Membrane</location>
        <topology evidence="1">Multi-pass membrane protein</topology>
    </subcellularLocation>
</comment>
<evidence type="ECO:0000256" key="5">
    <source>
        <dbReference type="ARBA" id="ARBA00023065"/>
    </source>
</evidence>
<dbReference type="CDD" id="cd00038">
    <property type="entry name" value="CAP_ED"/>
    <property type="match status" value="2"/>
</dbReference>
<evidence type="ECO:0000313" key="12">
    <source>
        <dbReference type="Proteomes" id="UP000234857"/>
    </source>
</evidence>
<dbReference type="InterPro" id="IPR000595">
    <property type="entry name" value="cNMP-bd_dom"/>
</dbReference>
<dbReference type="AlphaFoldDB" id="A0A2N5ZKZ7"/>
<dbReference type="GO" id="GO:0005221">
    <property type="term" value="F:intracellularly cyclic nucleotide-activated monoatomic cation channel activity"/>
    <property type="evidence" value="ECO:0007669"/>
    <property type="project" value="InterPro"/>
</dbReference>
<evidence type="ECO:0000256" key="1">
    <source>
        <dbReference type="ARBA" id="ARBA00004141"/>
    </source>
</evidence>
<dbReference type="SUPFAM" id="SSF51206">
    <property type="entry name" value="cAMP-binding domain-like"/>
    <property type="match status" value="2"/>
</dbReference>
<sequence length="462" mass="51255">MSEIEVSVESLSPGTVLTQPIRVNGMILVRENSVVTANLLGKLKNHGVEKAWVNETKVVKDENAPKTAKIDDKRFFPGDFVCLQGEKSESLYILKKGKLEVVVVPHGTKVSKEVVNSLGKVVSILEGENINFGEIGAILSTTRSASIRAKEESIVGTITVNENFSTTISTIPKLGINIATTLSKRIKDTNNKVNFLKNLHQKIDERSKTNMQIFFKLVDKIGQASSRFTSSHWSRQLHEKLKNDPYYIAAVRTFRLKKKKDQNQDDCSDSGSVPSLNTDNLVEYEMNDIICNEGEPGKELYILVSGRIGVYVGDHRVATISKHGTVIGEIAVLIGRETGTYENRTATLKAVTYTQIMVVPGDSLDAIVQKDPGFISHIVKQLAEELPNSNKSYVELKENIEDSLKELDAIASFKELTQELEKNLSDAENLVPGIHKISASMVNNISKCKLEYQKEFLSCENK</sequence>
<gene>
    <name evidence="11" type="ORF">C0601_02305</name>
</gene>
<keyword evidence="3" id="KW-0812">Transmembrane</keyword>
<keyword evidence="2" id="KW-0813">Transport</keyword>
<dbReference type="PROSITE" id="PS50042">
    <property type="entry name" value="CNMP_BINDING_3"/>
    <property type="match status" value="2"/>
</dbReference>
<proteinExistence type="predicted"/>
<evidence type="ECO:0000256" key="3">
    <source>
        <dbReference type="ARBA" id="ARBA00022692"/>
    </source>
</evidence>
<dbReference type="GO" id="GO:0016020">
    <property type="term" value="C:membrane"/>
    <property type="evidence" value="ECO:0007669"/>
    <property type="project" value="UniProtKB-SubCell"/>
</dbReference>
<evidence type="ECO:0000256" key="2">
    <source>
        <dbReference type="ARBA" id="ARBA00022448"/>
    </source>
</evidence>
<evidence type="ECO:0000256" key="6">
    <source>
        <dbReference type="ARBA" id="ARBA00023136"/>
    </source>
</evidence>
<dbReference type="Pfam" id="PF00027">
    <property type="entry name" value="cNMP_binding"/>
    <property type="match status" value="2"/>
</dbReference>
<keyword evidence="7" id="KW-1071">Ligand-gated ion channel</keyword>
<accession>A0A2N5ZKZ7</accession>
<evidence type="ECO:0000256" key="4">
    <source>
        <dbReference type="ARBA" id="ARBA00022989"/>
    </source>
</evidence>
<keyword evidence="4" id="KW-1133">Transmembrane helix</keyword>
<dbReference type="PANTHER" id="PTHR45638:SF11">
    <property type="entry name" value="CYCLIC NUCLEOTIDE-GATED CATION CHANNEL SUBUNIT A"/>
    <property type="match status" value="1"/>
</dbReference>
<dbReference type="Gene3D" id="2.60.120.10">
    <property type="entry name" value="Jelly Rolls"/>
    <property type="match status" value="2"/>
</dbReference>
<organism evidence="11 12">
    <name type="scientific">Muiribacterium halophilum</name>
    <dbReference type="NCBI Taxonomy" id="2053465"/>
    <lineage>
        <taxon>Bacteria</taxon>
        <taxon>Candidatus Muiribacteriota</taxon>
        <taxon>Candidatus Muiribacteriia</taxon>
        <taxon>Candidatus Muiribacteriales</taxon>
        <taxon>Candidatus Muiribacteriaceae</taxon>
        <taxon>Candidatus Muiribacterium</taxon>
    </lineage>
</organism>
<dbReference type="InterPro" id="IPR014710">
    <property type="entry name" value="RmlC-like_jellyroll"/>
</dbReference>
<dbReference type="EMBL" id="PKTG01000035">
    <property type="protein sequence ID" value="PLX19304.1"/>
    <property type="molecule type" value="Genomic_DNA"/>
</dbReference>
<keyword evidence="9" id="KW-0175">Coiled coil</keyword>
<dbReference type="SMART" id="SM00100">
    <property type="entry name" value="cNMP"/>
    <property type="match status" value="2"/>
</dbReference>
<protein>
    <recommendedName>
        <fullName evidence="10">Cyclic nucleotide-binding domain-containing protein</fullName>
    </recommendedName>
</protein>
<evidence type="ECO:0000259" key="10">
    <source>
        <dbReference type="PROSITE" id="PS50042"/>
    </source>
</evidence>
<evidence type="ECO:0000256" key="7">
    <source>
        <dbReference type="ARBA" id="ARBA00023286"/>
    </source>
</evidence>
<evidence type="ECO:0000256" key="8">
    <source>
        <dbReference type="ARBA" id="ARBA00023303"/>
    </source>
</evidence>
<keyword evidence="5" id="KW-0406">Ion transport</keyword>
<dbReference type="InterPro" id="IPR050866">
    <property type="entry name" value="CNG_cation_channel"/>
</dbReference>
<dbReference type="PROSITE" id="PS00888">
    <property type="entry name" value="CNMP_BINDING_1"/>
    <property type="match status" value="1"/>
</dbReference>
<keyword evidence="8" id="KW-0407">Ion channel</keyword>
<reference evidence="11 12" key="1">
    <citation type="submission" date="2017-11" db="EMBL/GenBank/DDBJ databases">
        <title>Genome-resolved metagenomics identifies genetic mobility, metabolic interactions, and unexpected diversity in perchlorate-reducing communities.</title>
        <authorList>
            <person name="Barnum T.P."/>
            <person name="Figueroa I.A."/>
            <person name="Carlstrom C.I."/>
            <person name="Lucas L.N."/>
            <person name="Engelbrektson A.L."/>
            <person name="Coates J.D."/>
        </authorList>
    </citation>
    <scope>NUCLEOTIDE SEQUENCE [LARGE SCALE GENOMIC DNA]</scope>
    <source>
        <strain evidence="11">BM706</strain>
    </source>
</reference>
<dbReference type="GO" id="GO:0044877">
    <property type="term" value="F:protein-containing complex binding"/>
    <property type="evidence" value="ECO:0007669"/>
    <property type="project" value="TreeGrafter"/>
</dbReference>
<dbReference type="InterPro" id="IPR018488">
    <property type="entry name" value="cNMP-bd_CS"/>
</dbReference>
<keyword evidence="6" id="KW-0472">Membrane</keyword>
<feature type="coiled-coil region" evidence="9">
    <location>
        <begin position="379"/>
        <end position="430"/>
    </location>
</feature>
<dbReference type="PANTHER" id="PTHR45638">
    <property type="entry name" value="CYCLIC NUCLEOTIDE-GATED CATION CHANNEL SUBUNIT A"/>
    <property type="match status" value="1"/>
</dbReference>
<dbReference type="Proteomes" id="UP000234857">
    <property type="component" value="Unassembled WGS sequence"/>
</dbReference>
<feature type="domain" description="Cyclic nucleotide-binding" evidence="10">
    <location>
        <begin position="70"/>
        <end position="152"/>
    </location>
</feature>
<dbReference type="InterPro" id="IPR018490">
    <property type="entry name" value="cNMP-bd_dom_sf"/>
</dbReference>
<feature type="domain" description="Cyclic nucleotide-binding" evidence="10">
    <location>
        <begin position="284"/>
        <end position="385"/>
    </location>
</feature>